<dbReference type="Pfam" id="PF11776">
    <property type="entry name" value="RcnB"/>
    <property type="match status" value="1"/>
</dbReference>
<dbReference type="InterPro" id="IPR024572">
    <property type="entry name" value="RcnB"/>
</dbReference>
<dbReference type="eggNOG" id="COG5455">
    <property type="taxonomic scope" value="Bacteria"/>
</dbReference>
<feature type="region of interest" description="Disordered" evidence="1">
    <location>
        <begin position="23"/>
        <end position="81"/>
    </location>
</feature>
<feature type="compositionally biased region" description="Basic and acidic residues" evidence="1">
    <location>
        <begin position="37"/>
        <end position="72"/>
    </location>
</feature>
<keyword evidence="3" id="KW-0732">Signal</keyword>
<gene>
    <name evidence="4" type="ORF">NG99_18000</name>
</gene>
<evidence type="ECO:0000256" key="3">
    <source>
        <dbReference type="SAM" id="SignalP"/>
    </source>
</evidence>
<evidence type="ECO:0000313" key="5">
    <source>
        <dbReference type="Proteomes" id="UP000030351"/>
    </source>
</evidence>
<accession>A0A0A3YXQ1</accession>
<keyword evidence="2" id="KW-1133">Transmembrane helix</keyword>
<feature type="compositionally biased region" description="Low complexity" evidence="1">
    <location>
        <begin position="27"/>
        <end position="36"/>
    </location>
</feature>
<dbReference type="Proteomes" id="UP000030351">
    <property type="component" value="Unassembled WGS sequence"/>
</dbReference>
<keyword evidence="5" id="KW-1185">Reference proteome</keyword>
<keyword evidence="2" id="KW-0472">Membrane</keyword>
<comment type="caution">
    <text evidence="4">The sequence shown here is derived from an EMBL/GenBank/DDBJ whole genome shotgun (WGS) entry which is preliminary data.</text>
</comment>
<feature type="transmembrane region" description="Helical" evidence="2">
    <location>
        <begin position="133"/>
        <end position="152"/>
    </location>
</feature>
<evidence type="ECO:0000256" key="2">
    <source>
        <dbReference type="SAM" id="Phobius"/>
    </source>
</evidence>
<keyword evidence="2" id="KW-0812">Transmembrane</keyword>
<dbReference type="Gene3D" id="3.10.450.160">
    <property type="entry name" value="inner membrane protein cigr"/>
    <property type="match status" value="1"/>
</dbReference>
<protein>
    <submittedName>
        <fullName evidence="4">Membrane protein</fullName>
    </submittedName>
</protein>
<dbReference type="OrthoDB" id="6687316at2"/>
<dbReference type="STRING" id="371042.NG99_18000"/>
<reference evidence="4 5" key="1">
    <citation type="submission" date="2014-10" db="EMBL/GenBank/DDBJ databases">
        <title>Genome sequence of Erwinia typographi M043b.</title>
        <authorList>
            <person name="Chan K.-G."/>
            <person name="Tan W.-S."/>
        </authorList>
    </citation>
    <scope>NUCLEOTIDE SEQUENCE [LARGE SCALE GENOMIC DNA]</scope>
    <source>
        <strain evidence="4 5">M043b</strain>
    </source>
</reference>
<evidence type="ECO:0000313" key="4">
    <source>
        <dbReference type="EMBL" id="KGT90294.1"/>
    </source>
</evidence>
<dbReference type="AlphaFoldDB" id="A0A0A3YXQ1"/>
<organism evidence="4 5">
    <name type="scientific">Erwinia typographi</name>
    <dbReference type="NCBI Taxonomy" id="371042"/>
    <lineage>
        <taxon>Bacteria</taxon>
        <taxon>Pseudomonadati</taxon>
        <taxon>Pseudomonadota</taxon>
        <taxon>Gammaproteobacteria</taxon>
        <taxon>Enterobacterales</taxon>
        <taxon>Erwiniaceae</taxon>
        <taxon>Erwinia</taxon>
    </lineage>
</organism>
<feature type="chain" id="PRO_5002017399" evidence="3">
    <location>
        <begin position="26"/>
        <end position="153"/>
    </location>
</feature>
<sequence>MKKTTLALLMTVFTASTLFSTVTQAEGPPGQQWHQQGGRDGHGGSGRGPDRGHDDRGGYQAHDDRGHGDRGRGPGPVRYEPRDRFAWQGHDFRRGHPLPPHFRYDDYRVDNWHERGLREPPRGEHWAYIDGNYVLIAAATGVITSILLNGAFR</sequence>
<dbReference type="RefSeq" id="WP_034895945.1">
    <property type="nucleotide sequence ID" value="NZ_JRUQ01000051.1"/>
</dbReference>
<evidence type="ECO:0000256" key="1">
    <source>
        <dbReference type="SAM" id="MobiDB-lite"/>
    </source>
</evidence>
<name>A0A0A3YXQ1_9GAMM</name>
<feature type="signal peptide" evidence="3">
    <location>
        <begin position="1"/>
        <end position="25"/>
    </location>
</feature>
<proteinExistence type="predicted"/>
<dbReference type="EMBL" id="JRUQ01000051">
    <property type="protein sequence ID" value="KGT90294.1"/>
    <property type="molecule type" value="Genomic_DNA"/>
</dbReference>